<protein>
    <submittedName>
        <fullName evidence="2">Uncharacterized protein</fullName>
    </submittedName>
</protein>
<dbReference type="SUPFAM" id="SSF51161">
    <property type="entry name" value="Trimeric LpxA-like enzymes"/>
    <property type="match status" value="1"/>
</dbReference>
<organism evidence="2 3">
    <name type="scientific">Jimgerdemannia flammicorona</name>
    <dbReference type="NCBI Taxonomy" id="994334"/>
    <lineage>
        <taxon>Eukaryota</taxon>
        <taxon>Fungi</taxon>
        <taxon>Fungi incertae sedis</taxon>
        <taxon>Mucoromycota</taxon>
        <taxon>Mucoromycotina</taxon>
        <taxon>Endogonomycetes</taxon>
        <taxon>Endogonales</taxon>
        <taxon>Endogonaceae</taxon>
        <taxon>Jimgerdemannia</taxon>
    </lineage>
</organism>
<keyword evidence="1" id="KW-0808">Transferase</keyword>
<comment type="caution">
    <text evidence="2">The sequence shown here is derived from an EMBL/GenBank/DDBJ whole genome shotgun (WGS) entry which is preliminary data.</text>
</comment>
<reference evidence="2 3" key="1">
    <citation type="journal article" date="2018" name="New Phytol.">
        <title>Phylogenomics of Endogonaceae and evolution of mycorrhizas within Mucoromycota.</title>
        <authorList>
            <person name="Chang Y."/>
            <person name="Desiro A."/>
            <person name="Na H."/>
            <person name="Sandor L."/>
            <person name="Lipzen A."/>
            <person name="Clum A."/>
            <person name="Barry K."/>
            <person name="Grigoriev I.V."/>
            <person name="Martin F.M."/>
            <person name="Stajich J.E."/>
            <person name="Smith M.E."/>
            <person name="Bonito G."/>
            <person name="Spatafora J.W."/>
        </authorList>
    </citation>
    <scope>NUCLEOTIDE SEQUENCE [LARGE SCALE GENOMIC DNA]</scope>
    <source>
        <strain evidence="2 3">GMNB39</strain>
    </source>
</reference>
<proteinExistence type="predicted"/>
<keyword evidence="3" id="KW-1185">Reference proteome</keyword>
<dbReference type="InterPro" id="IPR011004">
    <property type="entry name" value="Trimer_LpxA-like_sf"/>
</dbReference>
<gene>
    <name evidence="2" type="ORF">BC936DRAFT_140278</name>
</gene>
<dbReference type="EMBL" id="RBNI01001674">
    <property type="protein sequence ID" value="RUP50116.1"/>
    <property type="molecule type" value="Genomic_DNA"/>
</dbReference>
<evidence type="ECO:0000313" key="2">
    <source>
        <dbReference type="EMBL" id="RUP50116.1"/>
    </source>
</evidence>
<dbReference type="PROSITE" id="PS00101">
    <property type="entry name" value="HEXAPEP_TRANSFERASES"/>
    <property type="match status" value="3"/>
</dbReference>
<evidence type="ECO:0000313" key="3">
    <source>
        <dbReference type="Proteomes" id="UP000268093"/>
    </source>
</evidence>
<evidence type="ECO:0000256" key="1">
    <source>
        <dbReference type="ARBA" id="ARBA00022679"/>
    </source>
</evidence>
<sequence>SESDLESEDDDDCIEVDERAHIDDDDIKIGIGIDDFEIVSDEVCVGDGVRVGDEVRVSDGVRVDDEVRVGDGVRIDDEVHVGDEICVDDGVRVGDEIRVDDGVRVGDEVRIDDEVHVDDEVRVGDGVHVGDGMGVKRIKIEITKIQNGIQILIESISASIDKGFDQLPREYHSEIVELIEDVAKYTLQYGEALPIRKRHHIRFDVPDTPPLGKRSKRLPTTGYTMLFQTVTVALVSCGSGV</sequence>
<dbReference type="GO" id="GO:0016740">
    <property type="term" value="F:transferase activity"/>
    <property type="evidence" value="ECO:0007669"/>
    <property type="project" value="UniProtKB-KW"/>
</dbReference>
<feature type="non-terminal residue" evidence="2">
    <location>
        <position position="1"/>
    </location>
</feature>
<dbReference type="InterPro" id="IPR018357">
    <property type="entry name" value="Hexapep_transf_CS"/>
</dbReference>
<accession>A0A433DH48</accession>
<dbReference type="AlphaFoldDB" id="A0A433DH48"/>
<name>A0A433DH48_9FUNG</name>
<dbReference type="Proteomes" id="UP000268093">
    <property type="component" value="Unassembled WGS sequence"/>
</dbReference>
<dbReference type="Gene3D" id="2.160.10.10">
    <property type="entry name" value="Hexapeptide repeat proteins"/>
    <property type="match status" value="2"/>
</dbReference>